<dbReference type="InterPro" id="IPR027417">
    <property type="entry name" value="P-loop_NTPase"/>
</dbReference>
<accession>A0A0F7JYM7</accession>
<dbReference type="Pfam" id="PF00176">
    <property type="entry name" value="SNF2-rel_dom"/>
    <property type="match status" value="1"/>
</dbReference>
<evidence type="ECO:0000256" key="1">
    <source>
        <dbReference type="ARBA" id="ARBA00022741"/>
    </source>
</evidence>
<dbReference type="Pfam" id="PF18337">
    <property type="entry name" value="Tudor_RapA"/>
    <property type="match status" value="1"/>
</dbReference>
<dbReference type="PATRIC" id="fig|1543721.4.peg.2335"/>
<dbReference type="AlphaFoldDB" id="A0A0F7JYM7"/>
<keyword evidence="6 9" id="KW-0238">DNA-binding</keyword>
<keyword evidence="1 9" id="KW-0547">Nucleotide-binding</keyword>
<keyword evidence="2 9" id="KW-0378">Hydrolase</keyword>
<dbReference type="Pfam" id="PF00271">
    <property type="entry name" value="Helicase_C"/>
    <property type="match status" value="1"/>
</dbReference>
<evidence type="ECO:0000256" key="6">
    <source>
        <dbReference type="ARBA" id="ARBA00023125"/>
    </source>
</evidence>
<evidence type="ECO:0000256" key="2">
    <source>
        <dbReference type="ARBA" id="ARBA00022801"/>
    </source>
</evidence>
<dbReference type="InterPro" id="IPR040765">
    <property type="entry name" value="Tudor_1_RapA"/>
</dbReference>
<dbReference type="Gene3D" id="3.40.50.300">
    <property type="entry name" value="P-loop containing nucleotide triphosphate hydrolases"/>
    <property type="match status" value="1"/>
</dbReference>
<dbReference type="GO" id="GO:0003677">
    <property type="term" value="F:DNA binding"/>
    <property type="evidence" value="ECO:0007669"/>
    <property type="project" value="UniProtKB-KW"/>
</dbReference>
<evidence type="ECO:0000313" key="13">
    <source>
        <dbReference type="Proteomes" id="UP000034410"/>
    </source>
</evidence>
<dbReference type="InterPro" id="IPR049730">
    <property type="entry name" value="SNF2/RAD54-like_C"/>
</dbReference>
<comment type="function">
    <text evidence="9">Transcription regulator that activates transcription by stimulating RNA polymerase (RNAP) recycling in case of stress conditions such as supercoiled DNA or high salt concentrations. Probably acts by releasing the RNAP, when it is trapped or immobilized on tightly supercoiled DNA. Does not activate transcription on linear DNA. Probably not involved in DNA repair.</text>
</comment>
<evidence type="ECO:0000313" key="12">
    <source>
        <dbReference type="EMBL" id="AKH20832.1"/>
    </source>
</evidence>
<name>A0A0F7JYM7_9GAMM</name>
<keyword evidence="13" id="KW-1185">Reference proteome</keyword>
<dbReference type="Gene3D" id="6.10.140.1500">
    <property type="match status" value="1"/>
</dbReference>
<dbReference type="HAMAP" id="MF_01821">
    <property type="entry name" value="Helicase_RapA"/>
    <property type="match status" value="1"/>
</dbReference>
<sequence length="961" mass="109183">MAEQQFIPGQRWISDTEPELGLGIVKQTSGRTLTLQFSAADEARTYAADNAPLTRVKFQVGDRIDSDQGWSLTVDGIDESQGLLTYRGTRSDGVTDQLAEASISPFMQFNRPQARLFTGQIDENIWFELRDATLKQQQRLKQSDLIGLGGARTELLPHQLYIAHEASRRLAPRVLLADEVGLGKTIEACLILHAQLLTERAHRALIVVPPPLLHQWLVELLRRFNLRFSLFDEDRCQELESSNAGDNPFLAEQLVLCGLDLFTDSPERLEQARQGEWDILIVDEAHHLEWHEDNPSPAYQAIESLADAIPGVLLLTATPEQLGQDGHFARLRLLDPDRYPSLAQFRQEQGHYQSIADTVGHLISDQLLSEQEEELLRTTLGETEATLLLREMQDAAAAPALRQQARDRLVELLLDRHGTGRGMFRNTRERIKGFAPRTFHSYPLDLPDCYRSDQQTALPGFRRLQPERSLKSRPGQEWWRCDPRVDWLIGLLKQYRQEKLLLICAHAATASGLEQALRTREGMHAALFHERMSIIERDRAAAWFADQEQGCQLLLCSEIGSEGRNFQFAHHLILFDLPDNPDLLEQRIGRLDRIGQKHPIELHAPYFRDSAQEVWLRWYHEGLNAFVHTCPAGQQILEQVQPTLQRLCATYPDDPSGLDELLTRTRQLHAAISETLQQGRDHLLEMNSCREQTANQLVAQLRELDQTSGLATYMEQLFGAYGVESEPHSSHSLVIRPGQQTLTEQFPHLPAEGATLTYERDTALAHEDWLFLTWEHPMVRDAMDMLLESGRGNCCAMGAGHPAIPSGTLALEMLFVLECPAPGILQAGRFLPPTRLRTVIDQRLEERDKLIDPDELKSRLQPLPKPVIQKIVTPLRRPIEAMIAQGEQQIANRIRPLLQHGMTAMNEYYSAEVDRRKALSRVNPYVRQADIDLLVRHQRALNHHLESSRVRLDAIRLLVGL</sequence>
<dbReference type="EC" id="3.6.4.-" evidence="9"/>
<dbReference type="InterPro" id="IPR014001">
    <property type="entry name" value="Helicase_ATP-bd"/>
</dbReference>
<dbReference type="OrthoDB" id="9814088at2"/>
<dbReference type="InterPro" id="IPR040766">
    <property type="entry name" value="Tudor_2_RapA"/>
</dbReference>
<dbReference type="GO" id="GO:0004386">
    <property type="term" value="F:helicase activity"/>
    <property type="evidence" value="ECO:0007669"/>
    <property type="project" value="UniProtKB-UniRule"/>
</dbReference>
<dbReference type="InterPro" id="IPR023949">
    <property type="entry name" value="Helicase_RapA"/>
</dbReference>
<dbReference type="Gene3D" id="2.30.30.140">
    <property type="match status" value="1"/>
</dbReference>
<dbReference type="Pfam" id="PF12137">
    <property type="entry name" value="RapA_C"/>
    <property type="match status" value="1"/>
</dbReference>
<feature type="domain" description="Helicase C-terminal" evidence="11">
    <location>
        <begin position="484"/>
        <end position="638"/>
    </location>
</feature>
<evidence type="ECO:0000256" key="5">
    <source>
        <dbReference type="ARBA" id="ARBA00023015"/>
    </source>
</evidence>
<dbReference type="SMART" id="SM00490">
    <property type="entry name" value="HELICc"/>
    <property type="match status" value="1"/>
</dbReference>
<dbReference type="CDD" id="cd18793">
    <property type="entry name" value="SF2_C_SNF"/>
    <property type="match status" value="1"/>
</dbReference>
<feature type="binding site" evidence="9">
    <location>
        <begin position="178"/>
        <end position="185"/>
    </location>
    <ligand>
        <name>ATP</name>
        <dbReference type="ChEBI" id="CHEBI:30616"/>
    </ligand>
</feature>
<organism evidence="12 13">
    <name type="scientific">Sedimenticola thiotaurini</name>
    <dbReference type="NCBI Taxonomy" id="1543721"/>
    <lineage>
        <taxon>Bacteria</taxon>
        <taxon>Pseudomonadati</taxon>
        <taxon>Pseudomonadota</taxon>
        <taxon>Gammaproteobacteria</taxon>
        <taxon>Chromatiales</taxon>
        <taxon>Sedimenticolaceae</taxon>
        <taxon>Sedimenticola</taxon>
    </lineage>
</organism>
<proteinExistence type="inferred from homology"/>
<dbReference type="Gene3D" id="3.40.50.10810">
    <property type="entry name" value="Tandem AAA-ATPase domain"/>
    <property type="match status" value="1"/>
</dbReference>
<evidence type="ECO:0000256" key="9">
    <source>
        <dbReference type="HAMAP-Rule" id="MF_01821"/>
    </source>
</evidence>
<evidence type="ECO:0000259" key="11">
    <source>
        <dbReference type="PROSITE" id="PS51194"/>
    </source>
</evidence>
<dbReference type="GO" id="GO:0016817">
    <property type="term" value="F:hydrolase activity, acting on acid anhydrides"/>
    <property type="evidence" value="ECO:0007669"/>
    <property type="project" value="InterPro"/>
</dbReference>
<dbReference type="PROSITE" id="PS51192">
    <property type="entry name" value="HELICASE_ATP_BIND_1"/>
    <property type="match status" value="1"/>
</dbReference>
<dbReference type="EMBL" id="CP011412">
    <property type="protein sequence ID" value="AKH20832.1"/>
    <property type="molecule type" value="Genomic_DNA"/>
</dbReference>
<keyword evidence="3 9" id="KW-0347">Helicase</keyword>
<dbReference type="KEGG" id="seds:AAY24_11270"/>
<keyword evidence="7 9" id="KW-0010">Activator</keyword>
<keyword evidence="8 9" id="KW-0804">Transcription</keyword>
<dbReference type="Proteomes" id="UP000034410">
    <property type="component" value="Chromosome"/>
</dbReference>
<dbReference type="SUPFAM" id="SSF52540">
    <property type="entry name" value="P-loop containing nucleoside triphosphate hydrolases"/>
    <property type="match status" value="2"/>
</dbReference>
<comment type="similarity">
    <text evidence="9">Belongs to the SNF2/RAD54 helicase family. RapA subfamily.</text>
</comment>
<dbReference type="InterPro" id="IPR001650">
    <property type="entry name" value="Helicase_C-like"/>
</dbReference>
<dbReference type="SMART" id="SM00487">
    <property type="entry name" value="DEXDc"/>
    <property type="match status" value="1"/>
</dbReference>
<dbReference type="RefSeq" id="WP_046859762.1">
    <property type="nucleotide sequence ID" value="NZ_CP011412.1"/>
</dbReference>
<dbReference type="PANTHER" id="PTHR45766">
    <property type="entry name" value="DNA ANNEALING HELICASE AND ENDONUCLEASE ZRANB3 FAMILY MEMBER"/>
    <property type="match status" value="1"/>
</dbReference>
<dbReference type="GO" id="GO:0006355">
    <property type="term" value="P:regulation of DNA-templated transcription"/>
    <property type="evidence" value="ECO:0007669"/>
    <property type="project" value="UniProtKB-UniRule"/>
</dbReference>
<dbReference type="Pfam" id="PF18339">
    <property type="entry name" value="Tudor_1_RapA"/>
    <property type="match status" value="1"/>
</dbReference>
<dbReference type="CDD" id="cd18011">
    <property type="entry name" value="DEXDc_RapA"/>
    <property type="match status" value="1"/>
</dbReference>
<evidence type="ECO:0000256" key="8">
    <source>
        <dbReference type="ARBA" id="ARBA00023163"/>
    </source>
</evidence>
<dbReference type="Gene3D" id="3.30.360.80">
    <property type="match status" value="1"/>
</dbReference>
<evidence type="ECO:0000256" key="7">
    <source>
        <dbReference type="ARBA" id="ARBA00023159"/>
    </source>
</evidence>
<evidence type="ECO:0000256" key="4">
    <source>
        <dbReference type="ARBA" id="ARBA00022840"/>
    </source>
</evidence>
<dbReference type="GO" id="GO:0005524">
    <property type="term" value="F:ATP binding"/>
    <property type="evidence" value="ECO:0007669"/>
    <property type="project" value="UniProtKB-UniRule"/>
</dbReference>
<evidence type="ECO:0000256" key="3">
    <source>
        <dbReference type="ARBA" id="ARBA00022806"/>
    </source>
</evidence>
<dbReference type="InterPro" id="IPR022737">
    <property type="entry name" value="RapA_C"/>
</dbReference>
<dbReference type="Gene3D" id="2.30.30.930">
    <property type="match status" value="1"/>
</dbReference>
<feature type="short sequence motif" description="DEAH box" evidence="9">
    <location>
        <begin position="283"/>
        <end position="286"/>
    </location>
</feature>
<keyword evidence="5 9" id="KW-0805">Transcription regulation</keyword>
<dbReference type="PROSITE" id="PS51194">
    <property type="entry name" value="HELICASE_CTER"/>
    <property type="match status" value="1"/>
</dbReference>
<keyword evidence="4 9" id="KW-0067">ATP-binding</keyword>
<dbReference type="InterPro" id="IPR057342">
    <property type="entry name" value="DEXDc_RapA"/>
</dbReference>
<dbReference type="InterPro" id="IPR000330">
    <property type="entry name" value="SNF2_N"/>
</dbReference>
<comment type="subunit">
    <text evidence="9">Interacts with the RNAP. Has a higher affinity for the core RNAP than for the holoenzyme. Its ATPase activity is stimulated by binding to RNAP.</text>
</comment>
<gene>
    <name evidence="9" type="primary">rapA</name>
    <name evidence="12" type="ORF">AAY24_11270</name>
</gene>
<dbReference type="InterPro" id="IPR038718">
    <property type="entry name" value="SNF2-like_sf"/>
</dbReference>
<evidence type="ECO:0000259" key="10">
    <source>
        <dbReference type="PROSITE" id="PS51192"/>
    </source>
</evidence>
<dbReference type="Gene3D" id="6.10.140.2230">
    <property type="match status" value="1"/>
</dbReference>
<reference evidence="12 13" key="1">
    <citation type="journal article" date="2015" name="Genome Announc.">
        <title>Complete Genome Sequence of Sedimenticola thiotaurini Strain SIP-G1, a Polyphosphate- and Polyhydroxyalkanoate-Accumulating Sulfur-Oxidizing Gammaproteobacterium Isolated from Salt Marsh Sediments.</title>
        <authorList>
            <person name="Flood B.E."/>
            <person name="Jones D.S."/>
            <person name="Bailey J.V."/>
        </authorList>
    </citation>
    <scope>NUCLEOTIDE SEQUENCE [LARGE SCALE GENOMIC DNA]</scope>
    <source>
        <strain evidence="12 13">SIP-G1</strain>
    </source>
</reference>
<protein>
    <recommendedName>
        <fullName evidence="9">RNA polymerase-associated protein RapA</fullName>
        <ecNumber evidence="9">3.6.4.-</ecNumber>
    </recommendedName>
    <alternativeName>
        <fullName evidence="9">ATP-dependent helicase HepA</fullName>
    </alternativeName>
</protein>
<feature type="domain" description="Helicase ATP-binding" evidence="10">
    <location>
        <begin position="165"/>
        <end position="337"/>
    </location>
</feature>
<dbReference type="PANTHER" id="PTHR45766:SF6">
    <property type="entry name" value="SWI_SNF-RELATED MATRIX-ASSOCIATED ACTIN-DEPENDENT REGULATOR OF CHROMATIN SUBFAMILY A-LIKE PROTEIN 1"/>
    <property type="match status" value="1"/>
</dbReference>
<dbReference type="NCBIfam" id="NF003426">
    <property type="entry name" value="PRK04914.1"/>
    <property type="match status" value="1"/>
</dbReference>